<feature type="domain" description="HTH marR-type" evidence="1">
    <location>
        <begin position="15"/>
        <end position="147"/>
    </location>
</feature>
<evidence type="ECO:0000313" key="3">
    <source>
        <dbReference type="Proteomes" id="UP000237340"/>
    </source>
</evidence>
<dbReference type="GO" id="GO:0006950">
    <property type="term" value="P:response to stress"/>
    <property type="evidence" value="ECO:0007669"/>
    <property type="project" value="TreeGrafter"/>
</dbReference>
<sequence length="159" mass="17419">MDEPEWLNAEELTAWKALAEVLFLLPAALESQLQRDADLAMADYMVLVMLSERDDHCMRMSELAASASTSQSRLSRIVARLEAAEFVTREMAPDDRRAVLATLTESGLAKLVAAAPGHVAQVRRLVFDRLTPAQVLSLTDIARALAHPDDHAACDGPPR</sequence>
<dbReference type="Proteomes" id="UP000237340">
    <property type="component" value="Unassembled WGS sequence"/>
</dbReference>
<dbReference type="Pfam" id="PF01047">
    <property type="entry name" value="MarR"/>
    <property type="match status" value="1"/>
</dbReference>
<gene>
    <name evidence="2" type="ORF">C3B61_17885</name>
</gene>
<dbReference type="InterPro" id="IPR036390">
    <property type="entry name" value="WH_DNA-bd_sf"/>
</dbReference>
<evidence type="ECO:0000259" key="1">
    <source>
        <dbReference type="PROSITE" id="PS50995"/>
    </source>
</evidence>
<dbReference type="PANTHER" id="PTHR33164:SF99">
    <property type="entry name" value="MARR FAMILY REGULATORY PROTEIN"/>
    <property type="match status" value="1"/>
</dbReference>
<dbReference type="RefSeq" id="WP_103461816.1">
    <property type="nucleotide sequence ID" value="NZ_PPXD01000026.1"/>
</dbReference>
<accession>A0A2S3ZAW5</accession>
<dbReference type="InterPro" id="IPR000835">
    <property type="entry name" value="HTH_MarR-typ"/>
</dbReference>
<dbReference type="PRINTS" id="PR00598">
    <property type="entry name" value="HTHMARR"/>
</dbReference>
<dbReference type="AlphaFoldDB" id="A0A2S3ZAW5"/>
<evidence type="ECO:0000313" key="2">
    <source>
        <dbReference type="EMBL" id="POH62699.1"/>
    </source>
</evidence>
<proteinExistence type="predicted"/>
<protein>
    <submittedName>
        <fullName evidence="2">MarR family transcriptional regulator</fullName>
    </submittedName>
</protein>
<dbReference type="InterPro" id="IPR036388">
    <property type="entry name" value="WH-like_DNA-bd_sf"/>
</dbReference>
<dbReference type="SUPFAM" id="SSF46785">
    <property type="entry name" value="Winged helix' DNA-binding domain"/>
    <property type="match status" value="1"/>
</dbReference>
<dbReference type="GO" id="GO:0003700">
    <property type="term" value="F:DNA-binding transcription factor activity"/>
    <property type="evidence" value="ECO:0007669"/>
    <property type="project" value="InterPro"/>
</dbReference>
<dbReference type="EMBL" id="PPXD01000026">
    <property type="protein sequence ID" value="POH62699.1"/>
    <property type="molecule type" value="Genomic_DNA"/>
</dbReference>
<dbReference type="SMART" id="SM00347">
    <property type="entry name" value="HTH_MARR"/>
    <property type="match status" value="1"/>
</dbReference>
<dbReference type="InterPro" id="IPR039422">
    <property type="entry name" value="MarR/SlyA-like"/>
</dbReference>
<dbReference type="Gene3D" id="1.10.10.10">
    <property type="entry name" value="Winged helix-like DNA-binding domain superfamily/Winged helix DNA-binding domain"/>
    <property type="match status" value="1"/>
</dbReference>
<organism evidence="2 3">
    <name type="scientific">Cryobacterium zongtaii</name>
    <dbReference type="NCBI Taxonomy" id="1259217"/>
    <lineage>
        <taxon>Bacteria</taxon>
        <taxon>Bacillati</taxon>
        <taxon>Actinomycetota</taxon>
        <taxon>Actinomycetes</taxon>
        <taxon>Micrococcales</taxon>
        <taxon>Microbacteriaceae</taxon>
        <taxon>Cryobacterium</taxon>
    </lineage>
</organism>
<comment type="caution">
    <text evidence="2">The sequence shown here is derived from an EMBL/GenBank/DDBJ whole genome shotgun (WGS) entry which is preliminary data.</text>
</comment>
<reference evidence="2 3" key="1">
    <citation type="submission" date="2018-01" db="EMBL/GenBank/DDBJ databases">
        <title>Cryobacterium sp. nov., from glaciers in China.</title>
        <authorList>
            <person name="Liu Q."/>
            <person name="Xin Y.-H."/>
        </authorList>
    </citation>
    <scope>NUCLEOTIDE SEQUENCE [LARGE SCALE GENOMIC DNA]</scope>
    <source>
        <strain evidence="2 3">TMN-42</strain>
    </source>
</reference>
<dbReference type="PROSITE" id="PS50995">
    <property type="entry name" value="HTH_MARR_2"/>
    <property type="match status" value="1"/>
</dbReference>
<keyword evidence="3" id="KW-1185">Reference proteome</keyword>
<dbReference type="PANTHER" id="PTHR33164">
    <property type="entry name" value="TRANSCRIPTIONAL REGULATOR, MARR FAMILY"/>
    <property type="match status" value="1"/>
</dbReference>
<name>A0A2S3ZAW5_9MICO</name>